<dbReference type="EMBL" id="QZAB01000330">
    <property type="protein sequence ID" value="RQD85213.1"/>
    <property type="molecule type" value="Genomic_DNA"/>
</dbReference>
<reference evidence="1 2" key="1">
    <citation type="submission" date="2018-08" db="EMBL/GenBank/DDBJ databases">
        <title>The metabolism and importance of syntrophic acetate oxidation coupled to methane or sulfide production in haloalkaline environments.</title>
        <authorList>
            <person name="Timmers P.H.A."/>
            <person name="Vavourakis C.D."/>
            <person name="Sorokin D.Y."/>
            <person name="Sinninghe Damste J.S."/>
            <person name="Muyzer G."/>
            <person name="Stams A.J.M."/>
            <person name="Plugge C.M."/>
        </authorList>
    </citation>
    <scope>NUCLEOTIDE SEQUENCE [LARGE SCALE GENOMIC DNA]</scope>
    <source>
        <strain evidence="1">MSAO_Arc3</strain>
    </source>
</reference>
<dbReference type="Proteomes" id="UP000284763">
    <property type="component" value="Unassembled WGS sequence"/>
</dbReference>
<organism evidence="1 2">
    <name type="scientific">Methanosalsum natronophilum</name>
    <dbReference type="NCBI Taxonomy" id="768733"/>
    <lineage>
        <taxon>Archaea</taxon>
        <taxon>Methanobacteriati</taxon>
        <taxon>Methanobacteriota</taxon>
        <taxon>Stenosarchaea group</taxon>
        <taxon>Methanomicrobia</taxon>
        <taxon>Methanosarcinales</taxon>
        <taxon>Methanosarcinaceae</taxon>
        <taxon>Methanosalsum</taxon>
    </lineage>
</organism>
<sequence length="90" mass="9999">MDLSEIEEKFLEKDTFLIITDQTKPAIKTTVKTLKEAGKKVYVADVSGKPIDADFKKIAEIPVGFENVIIGIKYTDPGFLIKPLEEKGAK</sequence>
<feature type="non-terminal residue" evidence="1">
    <location>
        <position position="90"/>
    </location>
</feature>
<evidence type="ECO:0000313" key="2">
    <source>
        <dbReference type="Proteomes" id="UP000284763"/>
    </source>
</evidence>
<accession>A0A3R7X6W2</accession>
<dbReference type="AlphaFoldDB" id="A0A3R7X6W2"/>
<proteinExistence type="predicted"/>
<evidence type="ECO:0000313" key="1">
    <source>
        <dbReference type="EMBL" id="RQD85213.1"/>
    </source>
</evidence>
<comment type="caution">
    <text evidence="1">The sequence shown here is derived from an EMBL/GenBank/DDBJ whole genome shotgun (WGS) entry which is preliminary data.</text>
</comment>
<name>A0A3R7X6W2_9EURY</name>
<protein>
    <submittedName>
        <fullName evidence="1">Uncharacterized protein</fullName>
    </submittedName>
</protein>
<gene>
    <name evidence="1" type="ORF">D5R95_05225</name>
</gene>